<reference evidence="7" key="1">
    <citation type="journal article" date="2014" name="Genome Biol. Evol.">
        <title>Pangenome evidence for extensive interdomain horizontal transfer affecting lineage core and shell genes in uncultured planktonic thaumarchaeota and euryarchaeota.</title>
        <authorList>
            <person name="Deschamps P."/>
            <person name="Zivanovic Y."/>
            <person name="Moreira D."/>
            <person name="Rodriguez-Valera F."/>
            <person name="Lopez-Garcia P."/>
        </authorList>
    </citation>
    <scope>NUCLEOTIDE SEQUENCE</scope>
</reference>
<proteinExistence type="inferred from homology"/>
<keyword evidence="4 5" id="KW-0418">Kinase</keyword>
<dbReference type="PIRSF" id="PIRSF000723">
    <property type="entry name" value="Carbamate_kin"/>
    <property type="match status" value="1"/>
</dbReference>
<dbReference type="EMBL" id="KF900822">
    <property type="protein sequence ID" value="AIF08134.1"/>
    <property type="molecule type" value="Genomic_DNA"/>
</dbReference>
<dbReference type="Gene3D" id="3.40.1160.10">
    <property type="entry name" value="Acetylglutamate kinase-like"/>
    <property type="match status" value="1"/>
</dbReference>
<dbReference type="InterPro" id="IPR001048">
    <property type="entry name" value="Asp/Glu/Uridylate_kinase"/>
</dbReference>
<dbReference type="SUPFAM" id="SSF53633">
    <property type="entry name" value="Carbamate kinase-like"/>
    <property type="match status" value="1"/>
</dbReference>
<dbReference type="GO" id="GO:0005829">
    <property type="term" value="C:cytosol"/>
    <property type="evidence" value="ECO:0007669"/>
    <property type="project" value="TreeGrafter"/>
</dbReference>
<comment type="similarity">
    <text evidence="1 5">Belongs to the carbamate kinase family.</text>
</comment>
<name>A0A075GWG4_9EURY</name>
<feature type="domain" description="Aspartate/glutamate/uridylate kinase" evidence="6">
    <location>
        <begin position="25"/>
        <end position="312"/>
    </location>
</feature>
<dbReference type="PANTHER" id="PTHR30409">
    <property type="entry name" value="CARBAMATE KINASE"/>
    <property type="match status" value="1"/>
</dbReference>
<evidence type="ECO:0000313" key="7">
    <source>
        <dbReference type="EMBL" id="AIF08134.1"/>
    </source>
</evidence>
<accession>A0A075GWG4</accession>
<evidence type="ECO:0000256" key="1">
    <source>
        <dbReference type="ARBA" id="ARBA00011066"/>
    </source>
</evidence>
<dbReference type="PANTHER" id="PTHR30409:SF1">
    <property type="entry name" value="CARBAMATE KINASE-RELATED"/>
    <property type="match status" value="1"/>
</dbReference>
<evidence type="ECO:0000256" key="4">
    <source>
        <dbReference type="ARBA" id="ARBA00022777"/>
    </source>
</evidence>
<evidence type="ECO:0000259" key="6">
    <source>
        <dbReference type="Pfam" id="PF00696"/>
    </source>
</evidence>
<evidence type="ECO:0000256" key="2">
    <source>
        <dbReference type="ARBA" id="ARBA00020752"/>
    </source>
</evidence>
<dbReference type="InterPro" id="IPR003964">
    <property type="entry name" value="Carb_kinase"/>
</dbReference>
<protein>
    <recommendedName>
        <fullName evidence="2 5">Carbamate kinase</fullName>
    </recommendedName>
</protein>
<gene>
    <name evidence="7" type="primary">arcC</name>
</gene>
<dbReference type="GO" id="GO:0008804">
    <property type="term" value="F:carbamate kinase activity"/>
    <property type="evidence" value="ECO:0007669"/>
    <property type="project" value="InterPro"/>
</dbReference>
<sequence length="335" mass="34894">MAKPVPGKNGEFHLSDVPRTSNRRLAVYAIGGNALSDPAAVGSDASAAAEMVMEAVLEDVVDLLEAGYRVVLTHGNGPQVGEMLLMEEALFDRREGGPEPAGLDHWVAATQGTLGHEIATRLDSVLTRRGRHEQVATILTRVEVDGNDEAFSQPSKPIGPLIDDLDAIPNSWNIGVTAAGPRRVVASPRPHSILDADAIDALLAAGAVVLCAGGGGIPVVSGRSGFEGVEAVIDKDRVSSLIAQSIGANLLIISTAIDAIRIDFGKPSEQILSSLSLVEAEVHLDDGQFPAGSMGPKVESMLDAKRHNPEMAVVLCKPGEALPAIRGKAGTSIIN</sequence>
<evidence type="ECO:0000256" key="3">
    <source>
        <dbReference type="ARBA" id="ARBA00022679"/>
    </source>
</evidence>
<dbReference type="Pfam" id="PF00696">
    <property type="entry name" value="AA_kinase"/>
    <property type="match status" value="1"/>
</dbReference>
<dbReference type="InterPro" id="IPR036393">
    <property type="entry name" value="AceGlu_kinase-like_sf"/>
</dbReference>
<dbReference type="AlphaFoldDB" id="A0A075GWG4"/>
<evidence type="ECO:0000256" key="5">
    <source>
        <dbReference type="PIRNR" id="PIRNR000723"/>
    </source>
</evidence>
<keyword evidence="3 5" id="KW-0808">Transferase</keyword>
<organism evidence="7">
    <name type="scientific">uncultured marine group II/III euryarchaeote KM3_27_D02</name>
    <dbReference type="NCBI Taxonomy" id="1456428"/>
    <lineage>
        <taxon>Archaea</taxon>
        <taxon>Methanobacteriati</taxon>
        <taxon>Methanobacteriota</taxon>
        <taxon>environmental samples</taxon>
    </lineage>
</organism>
<dbReference type="PRINTS" id="PR01469">
    <property type="entry name" value="CARBMTKINASE"/>
</dbReference>
<dbReference type="GO" id="GO:0019546">
    <property type="term" value="P:L-arginine deiminase pathway"/>
    <property type="evidence" value="ECO:0007669"/>
    <property type="project" value="TreeGrafter"/>
</dbReference>